<evidence type="ECO:0000256" key="2">
    <source>
        <dbReference type="ARBA" id="ARBA00022448"/>
    </source>
</evidence>
<protein>
    <submittedName>
        <fullName evidence="4">Metal ABC transporter substrate-binding protein</fullName>
    </submittedName>
</protein>
<dbReference type="Gene3D" id="3.40.50.1980">
    <property type="entry name" value="Nitrogenase molybdenum iron protein domain"/>
    <property type="match status" value="2"/>
</dbReference>
<keyword evidence="3" id="KW-0732">Signal</keyword>
<name>A0A9D2D1X2_9FIRM</name>
<dbReference type="GO" id="GO:0046872">
    <property type="term" value="F:metal ion binding"/>
    <property type="evidence" value="ECO:0007669"/>
    <property type="project" value="InterPro"/>
</dbReference>
<dbReference type="PANTHER" id="PTHR42953:SF3">
    <property type="entry name" value="HIGH-AFFINITY ZINC UPTAKE SYSTEM PROTEIN ZNUA"/>
    <property type="match status" value="1"/>
</dbReference>
<reference evidence="4" key="1">
    <citation type="journal article" date="2021" name="PeerJ">
        <title>Extensive microbial diversity within the chicken gut microbiome revealed by metagenomics and culture.</title>
        <authorList>
            <person name="Gilroy R."/>
            <person name="Ravi A."/>
            <person name="Getino M."/>
            <person name="Pursley I."/>
            <person name="Horton D.L."/>
            <person name="Alikhan N.F."/>
            <person name="Baker D."/>
            <person name="Gharbi K."/>
            <person name="Hall N."/>
            <person name="Watson M."/>
            <person name="Adriaenssens E.M."/>
            <person name="Foster-Nyarko E."/>
            <person name="Jarju S."/>
            <person name="Secka A."/>
            <person name="Antonio M."/>
            <person name="Oren A."/>
            <person name="Chaudhuri R.R."/>
            <person name="La Ragione R."/>
            <person name="Hildebrand F."/>
            <person name="Pallen M.J."/>
        </authorList>
    </citation>
    <scope>NUCLEOTIDE SEQUENCE</scope>
    <source>
        <strain evidence="4">CHK192-9172</strain>
    </source>
</reference>
<comment type="similarity">
    <text evidence="1">Belongs to the bacterial solute-binding protein 9 family.</text>
</comment>
<evidence type="ECO:0000256" key="1">
    <source>
        <dbReference type="ARBA" id="ARBA00011028"/>
    </source>
</evidence>
<reference evidence="4" key="2">
    <citation type="submission" date="2021-04" db="EMBL/GenBank/DDBJ databases">
        <authorList>
            <person name="Gilroy R."/>
        </authorList>
    </citation>
    <scope>NUCLEOTIDE SEQUENCE</scope>
    <source>
        <strain evidence="4">CHK192-9172</strain>
    </source>
</reference>
<dbReference type="InterPro" id="IPR050492">
    <property type="entry name" value="Bact_metal-bind_prot9"/>
</dbReference>
<dbReference type="PANTHER" id="PTHR42953">
    <property type="entry name" value="HIGH-AFFINITY ZINC UPTAKE SYSTEM PROTEIN ZNUA-RELATED"/>
    <property type="match status" value="1"/>
</dbReference>
<dbReference type="EMBL" id="DXCH01000119">
    <property type="protein sequence ID" value="HIZ07111.1"/>
    <property type="molecule type" value="Genomic_DNA"/>
</dbReference>
<dbReference type="Proteomes" id="UP000824024">
    <property type="component" value="Unassembled WGS sequence"/>
</dbReference>
<dbReference type="InterPro" id="IPR006127">
    <property type="entry name" value="ZnuA-like"/>
</dbReference>
<keyword evidence="2" id="KW-0813">Transport</keyword>
<dbReference type="AlphaFoldDB" id="A0A9D2D1X2"/>
<comment type="caution">
    <text evidence="4">The sequence shown here is derived from an EMBL/GenBank/DDBJ whole genome shotgun (WGS) entry which is preliminary data.</text>
</comment>
<dbReference type="Pfam" id="PF01297">
    <property type="entry name" value="ZnuA"/>
    <property type="match status" value="1"/>
</dbReference>
<dbReference type="GO" id="GO:0030001">
    <property type="term" value="P:metal ion transport"/>
    <property type="evidence" value="ECO:0007669"/>
    <property type="project" value="InterPro"/>
</dbReference>
<sequence length="306" mass="34109">MKNKYLFVLLMLICIALGGLGLTGVYVSRQDQRDQEQNLTVVTSFYPMYIAAMNVIGDTPGVTLENLSEPQTGCLHDYQLTPEDMKLLSTADVFIVNGGGIETFLTDVAKSYPDLQIIYGGENVEMLDDNAHVWMNMEDYKIQVETIANKLAEADSAHASQYAANAEAYCGRIQVLCNRARALREQIQGEPVVIFHEAYAYVAQEYGLEVVGSMDLDEERQVSAGEVAEILNVIEEYHVPVVLAEQLYGESMGNTVEGESDAQVVYLDPLTRGNYEKDSYLDAMENNMEQLEKAFEQHSHEGHDHG</sequence>
<accession>A0A9D2D1X2</accession>
<evidence type="ECO:0000313" key="4">
    <source>
        <dbReference type="EMBL" id="HIZ07111.1"/>
    </source>
</evidence>
<organism evidence="4 5">
    <name type="scientific">Candidatus Eubacterium avistercoris</name>
    <dbReference type="NCBI Taxonomy" id="2838567"/>
    <lineage>
        <taxon>Bacteria</taxon>
        <taxon>Bacillati</taxon>
        <taxon>Bacillota</taxon>
        <taxon>Clostridia</taxon>
        <taxon>Eubacteriales</taxon>
        <taxon>Eubacteriaceae</taxon>
        <taxon>Eubacterium</taxon>
    </lineage>
</organism>
<dbReference type="SUPFAM" id="SSF53807">
    <property type="entry name" value="Helical backbone' metal receptor"/>
    <property type="match status" value="1"/>
</dbReference>
<evidence type="ECO:0000256" key="3">
    <source>
        <dbReference type="ARBA" id="ARBA00022729"/>
    </source>
</evidence>
<evidence type="ECO:0000313" key="5">
    <source>
        <dbReference type="Proteomes" id="UP000824024"/>
    </source>
</evidence>
<proteinExistence type="inferred from homology"/>
<gene>
    <name evidence="4" type="ORF">IAA08_04155</name>
</gene>